<dbReference type="SUPFAM" id="SSF53335">
    <property type="entry name" value="S-adenosyl-L-methionine-dependent methyltransferases"/>
    <property type="match status" value="1"/>
</dbReference>
<dbReference type="InterPro" id="IPR029063">
    <property type="entry name" value="SAM-dependent_MTases_sf"/>
</dbReference>
<dbReference type="Gene3D" id="3.40.50.150">
    <property type="entry name" value="Vaccinia Virus protein VP39"/>
    <property type="match status" value="1"/>
</dbReference>
<dbReference type="GeneID" id="25735983"/>
<proteinExistence type="predicted"/>
<evidence type="ECO:0008006" key="4">
    <source>
        <dbReference type="Google" id="ProtNLM"/>
    </source>
</evidence>
<dbReference type="KEGG" id="mng:MNEG_3105"/>
<name>A0A0D2K2U8_9CHLO</name>
<gene>
    <name evidence="2" type="ORF">MNEG_3105</name>
</gene>
<dbReference type="Proteomes" id="UP000054498">
    <property type="component" value="Unassembled WGS sequence"/>
</dbReference>
<dbReference type="EMBL" id="KK100595">
    <property type="protein sequence ID" value="KIZ04858.1"/>
    <property type="molecule type" value="Genomic_DNA"/>
</dbReference>
<organism evidence="2 3">
    <name type="scientific">Monoraphidium neglectum</name>
    <dbReference type="NCBI Taxonomy" id="145388"/>
    <lineage>
        <taxon>Eukaryota</taxon>
        <taxon>Viridiplantae</taxon>
        <taxon>Chlorophyta</taxon>
        <taxon>core chlorophytes</taxon>
        <taxon>Chlorophyceae</taxon>
        <taxon>CS clade</taxon>
        <taxon>Sphaeropleales</taxon>
        <taxon>Selenastraceae</taxon>
        <taxon>Monoraphidium</taxon>
    </lineage>
</organism>
<sequence>MRVSSSVHQPAGARHVRAPPRRAAPPPPRAGSNGNGASGPAPSPHPAQLLSYLGGAPAATLEPQANGKARPAKGDEAAAQQQAPAGGASKTTLLPVYAPDEVFVCPEESSCYSQALEKLVFGRPDAPETVVEFGAGDGAPVISALLKTPYDGACTAFELNASAAQVARSRAQQFGLGSRYEVRTGCFFEGAASHLEALSPEDDSSCLISNPPYLPARDPEGLLMPALYGGRDGAELTRQLLSLGFPRAMMLVSAYSNPVSVLRHAAKEGYGVYDFSAWPLPFGTYSSQPEVRQWISEMKRRGEAFYSERSGMYLIAGVLFRKRSSDDDWPDLSADVLRVLTAL</sequence>
<reference evidence="2 3" key="1">
    <citation type="journal article" date="2013" name="BMC Genomics">
        <title>Reconstruction of the lipid metabolism for the microalga Monoraphidium neglectum from its genome sequence reveals characteristics suitable for biofuel production.</title>
        <authorList>
            <person name="Bogen C."/>
            <person name="Al-Dilaimi A."/>
            <person name="Albersmeier A."/>
            <person name="Wichmann J."/>
            <person name="Grundmann M."/>
            <person name="Rupp O."/>
            <person name="Lauersen K.J."/>
            <person name="Blifernez-Klassen O."/>
            <person name="Kalinowski J."/>
            <person name="Goesmann A."/>
            <person name="Mussgnug J.H."/>
            <person name="Kruse O."/>
        </authorList>
    </citation>
    <scope>NUCLEOTIDE SEQUENCE [LARGE SCALE GENOMIC DNA]</scope>
    <source>
        <strain evidence="2 3">SAG 48.87</strain>
    </source>
</reference>
<dbReference type="RefSeq" id="XP_013903877.1">
    <property type="nucleotide sequence ID" value="XM_014048423.1"/>
</dbReference>
<feature type="region of interest" description="Disordered" evidence="1">
    <location>
        <begin position="1"/>
        <end position="87"/>
    </location>
</feature>
<feature type="compositionally biased region" description="Low complexity" evidence="1">
    <location>
        <begin position="77"/>
        <end position="87"/>
    </location>
</feature>
<accession>A0A0D2K2U8</accession>
<evidence type="ECO:0000256" key="1">
    <source>
        <dbReference type="SAM" id="MobiDB-lite"/>
    </source>
</evidence>
<protein>
    <recommendedName>
        <fullName evidence="4">Methyltransferase small domain-containing protein</fullName>
    </recommendedName>
</protein>
<evidence type="ECO:0000313" key="3">
    <source>
        <dbReference type="Proteomes" id="UP000054498"/>
    </source>
</evidence>
<keyword evidence="3" id="KW-1185">Reference proteome</keyword>
<dbReference type="STRING" id="145388.A0A0D2K2U8"/>
<dbReference type="OrthoDB" id="541555at2759"/>
<evidence type="ECO:0000313" key="2">
    <source>
        <dbReference type="EMBL" id="KIZ04858.1"/>
    </source>
</evidence>
<dbReference type="AlphaFoldDB" id="A0A0D2K2U8"/>